<dbReference type="KEGG" id="mst:Msp_0653"/>
<accession>Q2NGK2</accession>
<evidence type="ECO:0000313" key="11">
    <source>
        <dbReference type="Proteomes" id="UP000001931"/>
    </source>
</evidence>
<comment type="function">
    <text evidence="8">Catalyzes the attachment of tryptophan to tRNA(Trp).</text>
</comment>
<comment type="catalytic activity">
    <reaction evidence="8">
        <text>tRNA(Trp) + L-tryptophan + ATP = L-tryptophyl-tRNA(Trp) + AMP + diphosphate + H(+)</text>
        <dbReference type="Rhea" id="RHEA:24080"/>
        <dbReference type="Rhea" id="RHEA-COMP:9671"/>
        <dbReference type="Rhea" id="RHEA-COMP:9705"/>
        <dbReference type="ChEBI" id="CHEBI:15378"/>
        <dbReference type="ChEBI" id="CHEBI:30616"/>
        <dbReference type="ChEBI" id="CHEBI:33019"/>
        <dbReference type="ChEBI" id="CHEBI:57912"/>
        <dbReference type="ChEBI" id="CHEBI:78442"/>
        <dbReference type="ChEBI" id="CHEBI:78535"/>
        <dbReference type="ChEBI" id="CHEBI:456215"/>
        <dbReference type="EC" id="6.1.1.2"/>
    </reaction>
</comment>
<dbReference type="NCBIfam" id="NF008925">
    <property type="entry name" value="PRK12285.1-2"/>
    <property type="match status" value="1"/>
</dbReference>
<dbReference type="GO" id="GO:0004830">
    <property type="term" value="F:tryptophan-tRNA ligase activity"/>
    <property type="evidence" value="ECO:0007669"/>
    <property type="project" value="UniProtKB-UniRule"/>
</dbReference>
<evidence type="ECO:0000256" key="1">
    <source>
        <dbReference type="ARBA" id="ARBA00005594"/>
    </source>
</evidence>
<dbReference type="InterPro" id="IPR002306">
    <property type="entry name" value="Trp-tRNA-ligase"/>
</dbReference>
<keyword evidence="7 8" id="KW-0030">Aminoacyl-tRNA synthetase</keyword>
<reference evidence="10 11" key="1">
    <citation type="journal article" date="2006" name="J. Bacteriol.">
        <title>The genome sequence of Methanosphaera stadtmanae reveals why this human intestinal archaeon is restricted to methanol and H2 for methane formation and ATP synthesis.</title>
        <authorList>
            <person name="Fricke W.F."/>
            <person name="Seedorf H."/>
            <person name="Henne A."/>
            <person name="Kruer M."/>
            <person name="Liesegang H."/>
            <person name="Hedderich R."/>
            <person name="Gottschalk G."/>
            <person name="Thauer R.K."/>
        </authorList>
    </citation>
    <scope>NUCLEOTIDE SEQUENCE [LARGE SCALE GENOMIC DNA]</scope>
    <source>
        <strain evidence="11">ATCC 43021 / DSM 3091 / JCM 11832 / MCB-3</strain>
    </source>
</reference>
<evidence type="ECO:0000256" key="6">
    <source>
        <dbReference type="ARBA" id="ARBA00022917"/>
    </source>
</evidence>
<dbReference type="Proteomes" id="UP000001931">
    <property type="component" value="Chromosome"/>
</dbReference>
<evidence type="ECO:0000256" key="4">
    <source>
        <dbReference type="ARBA" id="ARBA00022741"/>
    </source>
</evidence>
<protein>
    <recommendedName>
        <fullName evidence="8">Tryptophan--tRNA ligase</fullName>
        <ecNumber evidence="8">6.1.1.2</ecNumber>
    </recommendedName>
    <alternativeName>
        <fullName evidence="8">Tryptophanyl-tRNA synthetase</fullName>
        <shortName evidence="8">TrpRS</shortName>
    </alternativeName>
</protein>
<dbReference type="STRING" id="339860.Msp_0653"/>
<dbReference type="Gene3D" id="1.10.240.10">
    <property type="entry name" value="Tyrosyl-Transfer RNA Synthetase"/>
    <property type="match status" value="1"/>
</dbReference>
<sequence length="365" mass="41284">MNMIDPWGSSIIDYDKLTEQFGIKPFTDVVDDIPHASKLMTRGIIFGQRDYNKITDALNNNKPFATMTGMMPSGKMHIGHKMVVDQLKWYQEKNADIYVSIADMEAYAARGISKEKSRELALNEYITNYIALGLDVTRDNFHLYLQSENDDVKNLAYIIGKKVTFNQMRSIYGFNNSTNIAHIYTPLLQVADILHPQLKKYGGPKPVIVPVGPDQDPHIRLTRDLASKFNEEYGFIEPSATFHRFMTGLTGEKMSSSKPKSAIYLTDSLKDAVKKVKSAKTGGRESLKEQKELGGMPDKCSIYELLVYHLIDDDKKLEEIRSKCLSGEILCGNCKGCASELITDMFEELDQKREEARKIANTLLK</sequence>
<evidence type="ECO:0000313" key="10">
    <source>
        <dbReference type="EMBL" id="ABC57051.1"/>
    </source>
</evidence>
<evidence type="ECO:0000256" key="9">
    <source>
        <dbReference type="RuleBase" id="RU363036"/>
    </source>
</evidence>
<evidence type="ECO:0000256" key="8">
    <source>
        <dbReference type="HAMAP-Rule" id="MF_00140"/>
    </source>
</evidence>
<dbReference type="GO" id="GO:0005737">
    <property type="term" value="C:cytoplasm"/>
    <property type="evidence" value="ECO:0007669"/>
    <property type="project" value="UniProtKB-SubCell"/>
</dbReference>
<keyword evidence="2 8" id="KW-0963">Cytoplasm</keyword>
<dbReference type="Gene3D" id="3.40.50.620">
    <property type="entry name" value="HUPs"/>
    <property type="match status" value="1"/>
</dbReference>
<dbReference type="AlphaFoldDB" id="Q2NGK2"/>
<dbReference type="InterPro" id="IPR014729">
    <property type="entry name" value="Rossmann-like_a/b/a_fold"/>
</dbReference>
<dbReference type="EMBL" id="CP000102">
    <property type="protein sequence ID" value="ABC57051.1"/>
    <property type="molecule type" value="Genomic_DNA"/>
</dbReference>
<dbReference type="PRINTS" id="PR01039">
    <property type="entry name" value="TRNASYNTHTRP"/>
</dbReference>
<dbReference type="Pfam" id="PF00579">
    <property type="entry name" value="tRNA-synt_1b"/>
    <property type="match status" value="1"/>
</dbReference>
<dbReference type="EC" id="6.1.1.2" evidence="8"/>
<keyword evidence="11" id="KW-1185">Reference proteome</keyword>
<dbReference type="GO" id="GO:0006436">
    <property type="term" value="P:tryptophanyl-tRNA aminoacylation"/>
    <property type="evidence" value="ECO:0007669"/>
    <property type="project" value="UniProtKB-UniRule"/>
</dbReference>
<dbReference type="NCBIfam" id="TIGR00233">
    <property type="entry name" value="trpS"/>
    <property type="match status" value="1"/>
</dbReference>
<dbReference type="HOGENOM" id="CLU_032621_3_0_2"/>
<dbReference type="PANTHER" id="PTHR10055">
    <property type="entry name" value="TRYPTOPHANYL-TRNA SYNTHETASE"/>
    <property type="match status" value="1"/>
</dbReference>
<keyword evidence="3 8" id="KW-0436">Ligase</keyword>
<keyword evidence="6 8" id="KW-0648">Protein biosynthesis</keyword>
<organism evidence="10 11">
    <name type="scientific">Methanosphaera stadtmanae (strain ATCC 43021 / DSM 3091 / JCM 11832 / MCB-3)</name>
    <dbReference type="NCBI Taxonomy" id="339860"/>
    <lineage>
        <taxon>Archaea</taxon>
        <taxon>Methanobacteriati</taxon>
        <taxon>Methanobacteriota</taxon>
        <taxon>Methanomada group</taxon>
        <taxon>Methanobacteria</taxon>
        <taxon>Methanobacteriales</taxon>
        <taxon>Methanobacteriaceae</taxon>
        <taxon>Methanosphaera</taxon>
    </lineage>
</organism>
<evidence type="ECO:0000256" key="3">
    <source>
        <dbReference type="ARBA" id="ARBA00022598"/>
    </source>
</evidence>
<dbReference type="NCBIfam" id="NF008926">
    <property type="entry name" value="PRK12285.1-3"/>
    <property type="match status" value="1"/>
</dbReference>
<dbReference type="HAMAP" id="MF_00140_A">
    <property type="entry name" value="Trp_tRNA_synth_A"/>
    <property type="match status" value="1"/>
</dbReference>
<feature type="short sequence motif" description="'HIGH' region" evidence="8">
    <location>
        <begin position="72"/>
        <end position="80"/>
    </location>
</feature>
<dbReference type="FunFam" id="3.40.50.620:FF:000207">
    <property type="entry name" value="Tryptophan--tRNA ligase"/>
    <property type="match status" value="1"/>
</dbReference>
<dbReference type="CDD" id="cd00806">
    <property type="entry name" value="TrpRS_core"/>
    <property type="match status" value="1"/>
</dbReference>
<dbReference type="eggNOG" id="arCOG01887">
    <property type="taxonomic scope" value="Archaea"/>
</dbReference>
<dbReference type="InterPro" id="IPR002305">
    <property type="entry name" value="aa-tRNA-synth_Ic"/>
</dbReference>
<comment type="subcellular location">
    <subcellularLocation>
        <location evidence="8">Cytoplasm</location>
    </subcellularLocation>
</comment>
<evidence type="ECO:0000256" key="7">
    <source>
        <dbReference type="ARBA" id="ARBA00023146"/>
    </source>
</evidence>
<proteinExistence type="inferred from homology"/>
<comment type="similarity">
    <text evidence="1 8 9">Belongs to the class-I aminoacyl-tRNA synthetase family.</text>
</comment>
<evidence type="ECO:0000256" key="2">
    <source>
        <dbReference type="ARBA" id="ARBA00022490"/>
    </source>
</evidence>
<keyword evidence="4 8" id="KW-0547">Nucleotide-binding</keyword>
<dbReference type="InterPro" id="IPR020653">
    <property type="entry name" value="Tryptophan-tRNA-ligase_arc"/>
</dbReference>
<evidence type="ECO:0000256" key="5">
    <source>
        <dbReference type="ARBA" id="ARBA00022840"/>
    </source>
</evidence>
<dbReference type="PANTHER" id="PTHR10055:SF5">
    <property type="entry name" value="TRYPTOPHAN--TRNA LIGASE"/>
    <property type="match status" value="1"/>
</dbReference>
<keyword evidence="5 8" id="KW-0067">ATP-binding</keyword>
<dbReference type="SUPFAM" id="SSF52374">
    <property type="entry name" value="Nucleotidylyl transferase"/>
    <property type="match status" value="1"/>
</dbReference>
<dbReference type="GO" id="GO:0005524">
    <property type="term" value="F:ATP binding"/>
    <property type="evidence" value="ECO:0007669"/>
    <property type="project" value="UniProtKB-UniRule"/>
</dbReference>
<feature type="short sequence motif" description="'KMSKS' region" evidence="8">
    <location>
        <begin position="253"/>
        <end position="257"/>
    </location>
</feature>
<name>Q2NGK2_METST</name>
<gene>
    <name evidence="8 10" type="primary">trpS</name>
    <name evidence="10" type="ordered locus">Msp_0653</name>
</gene>